<dbReference type="PANTHER" id="PTHR11351:SF31">
    <property type="entry name" value="DESATURASE 1, ISOFORM A-RELATED"/>
    <property type="match status" value="1"/>
</dbReference>
<evidence type="ECO:0000256" key="11">
    <source>
        <dbReference type="SAM" id="Phobius"/>
    </source>
</evidence>
<keyword evidence="7" id="KW-0408">Iron</keyword>
<proteinExistence type="predicted"/>
<evidence type="ECO:0000313" key="13">
    <source>
        <dbReference type="EMBL" id="CAB4126063.1"/>
    </source>
</evidence>
<accession>A0A6J7WED9</accession>
<protein>
    <submittedName>
        <fullName evidence="14">OLE1 Fatty-acid desaturase</fullName>
    </submittedName>
</protein>
<evidence type="ECO:0000256" key="1">
    <source>
        <dbReference type="ARBA" id="ARBA00004141"/>
    </source>
</evidence>
<keyword evidence="8" id="KW-0443">Lipid metabolism</keyword>
<keyword evidence="5 11" id="KW-1133">Transmembrane helix</keyword>
<feature type="transmembrane region" description="Helical" evidence="11">
    <location>
        <begin position="182"/>
        <end position="200"/>
    </location>
</feature>
<keyword evidence="2" id="KW-0444">Lipid biosynthesis</keyword>
<dbReference type="GO" id="GO:0016717">
    <property type="term" value="F:oxidoreductase activity, acting on paired donors, with oxidation of a pair of donors resulting in the reduction of molecular oxygen to two molecules of water"/>
    <property type="evidence" value="ECO:0007669"/>
    <property type="project" value="InterPro"/>
</dbReference>
<feature type="transmembrane region" description="Helical" evidence="11">
    <location>
        <begin position="38"/>
        <end position="59"/>
    </location>
</feature>
<evidence type="ECO:0000256" key="9">
    <source>
        <dbReference type="ARBA" id="ARBA00023136"/>
    </source>
</evidence>
<evidence type="ECO:0000259" key="12">
    <source>
        <dbReference type="Pfam" id="PF00487"/>
    </source>
</evidence>
<sequence>MRFVNPDITYFPFSLWHYSLLPMLLVSILGIVYIDSYWWLLLSIVNWWFLTLVCQSVALHRYFTHRSFKLAPWKERILACLCIFAHTGAPANFAVSHAYHHSNADKPTDLHDPANIGILNSVIARYPLTVFDFKSRPDLQTPFYINLDRYSTRIVILFQLILLLINWKIAVFGLIIPQLLAIISLLVGIVVMGHSNFLSYRNFNTDDKSKNSPLVFLIFFGEAWHNNHHANPGRFSFKEKWWEFDPAEYIVKLIRDDK</sequence>
<evidence type="ECO:0000256" key="10">
    <source>
        <dbReference type="ARBA" id="ARBA00023160"/>
    </source>
</evidence>
<keyword evidence="6" id="KW-0560">Oxidoreductase</keyword>
<evidence type="ECO:0000256" key="2">
    <source>
        <dbReference type="ARBA" id="ARBA00022516"/>
    </source>
</evidence>
<evidence type="ECO:0000256" key="8">
    <source>
        <dbReference type="ARBA" id="ARBA00023098"/>
    </source>
</evidence>
<evidence type="ECO:0000313" key="14">
    <source>
        <dbReference type="EMBL" id="CAB5208786.1"/>
    </source>
</evidence>
<feature type="domain" description="Fatty acid desaturase" evidence="12">
    <location>
        <begin position="39"/>
        <end position="233"/>
    </location>
</feature>
<feature type="transmembrane region" description="Helical" evidence="11">
    <location>
        <begin position="154"/>
        <end position="176"/>
    </location>
</feature>
<organism evidence="14">
    <name type="scientific">uncultured Caudovirales phage</name>
    <dbReference type="NCBI Taxonomy" id="2100421"/>
    <lineage>
        <taxon>Viruses</taxon>
        <taxon>Duplodnaviria</taxon>
        <taxon>Heunggongvirae</taxon>
        <taxon>Uroviricota</taxon>
        <taxon>Caudoviricetes</taxon>
        <taxon>Peduoviridae</taxon>
        <taxon>Maltschvirus</taxon>
        <taxon>Maltschvirus maltsch</taxon>
    </lineage>
</organism>
<comment type="subcellular location">
    <subcellularLocation>
        <location evidence="1">Membrane</location>
        <topology evidence="1">Multi-pass membrane protein</topology>
    </subcellularLocation>
</comment>
<dbReference type="EMBL" id="LR796187">
    <property type="protein sequence ID" value="CAB4126063.1"/>
    <property type="molecule type" value="Genomic_DNA"/>
</dbReference>
<dbReference type="EMBL" id="LR798231">
    <property type="protein sequence ID" value="CAB5208786.1"/>
    <property type="molecule type" value="Genomic_DNA"/>
</dbReference>
<dbReference type="InterPro" id="IPR015876">
    <property type="entry name" value="Acyl-CoA_DS"/>
</dbReference>
<dbReference type="PANTHER" id="PTHR11351">
    <property type="entry name" value="ACYL-COA DESATURASE"/>
    <property type="match status" value="1"/>
</dbReference>
<dbReference type="GO" id="GO:0006633">
    <property type="term" value="P:fatty acid biosynthetic process"/>
    <property type="evidence" value="ECO:0007669"/>
    <property type="project" value="UniProtKB-KW"/>
</dbReference>
<evidence type="ECO:0000256" key="3">
    <source>
        <dbReference type="ARBA" id="ARBA00022692"/>
    </source>
</evidence>
<dbReference type="GO" id="GO:0016020">
    <property type="term" value="C:membrane"/>
    <property type="evidence" value="ECO:0007669"/>
    <property type="project" value="UniProtKB-SubCell"/>
</dbReference>
<keyword evidence="3 11" id="KW-0812">Transmembrane</keyword>
<evidence type="ECO:0000256" key="4">
    <source>
        <dbReference type="ARBA" id="ARBA00022832"/>
    </source>
</evidence>
<name>A0A6J7WED9_9CAUD</name>
<evidence type="ECO:0000256" key="5">
    <source>
        <dbReference type="ARBA" id="ARBA00022989"/>
    </source>
</evidence>
<feature type="transmembrane region" description="Helical" evidence="11">
    <location>
        <begin position="12"/>
        <end position="32"/>
    </location>
</feature>
<keyword evidence="10" id="KW-0275">Fatty acid biosynthesis</keyword>
<evidence type="ECO:0000256" key="6">
    <source>
        <dbReference type="ARBA" id="ARBA00023002"/>
    </source>
</evidence>
<keyword evidence="4" id="KW-0276">Fatty acid metabolism</keyword>
<dbReference type="InterPro" id="IPR005804">
    <property type="entry name" value="FA_desaturase_dom"/>
</dbReference>
<dbReference type="Pfam" id="PF00487">
    <property type="entry name" value="FA_desaturase"/>
    <property type="match status" value="1"/>
</dbReference>
<keyword evidence="9 11" id="KW-0472">Membrane</keyword>
<reference evidence="14" key="1">
    <citation type="submission" date="2020-05" db="EMBL/GenBank/DDBJ databases">
        <authorList>
            <person name="Chiriac C."/>
            <person name="Salcher M."/>
            <person name="Ghai R."/>
            <person name="Kavagutti S V."/>
        </authorList>
    </citation>
    <scope>NUCLEOTIDE SEQUENCE</scope>
</reference>
<gene>
    <name evidence="14" type="ORF">UFOVP181_175</name>
    <name evidence="13" type="ORF">UFOVP57_464</name>
</gene>
<evidence type="ECO:0000256" key="7">
    <source>
        <dbReference type="ARBA" id="ARBA00023004"/>
    </source>
</evidence>